<dbReference type="EMBL" id="JAIXMP010000001">
    <property type="protein sequence ID" value="KAI9278670.1"/>
    <property type="molecule type" value="Genomic_DNA"/>
</dbReference>
<feature type="region of interest" description="Disordered" evidence="4">
    <location>
        <begin position="268"/>
        <end position="287"/>
    </location>
</feature>
<reference evidence="5" key="2">
    <citation type="submission" date="2023-02" db="EMBL/GenBank/DDBJ databases">
        <authorList>
            <consortium name="DOE Joint Genome Institute"/>
            <person name="Mondo S.J."/>
            <person name="Chang Y."/>
            <person name="Wang Y."/>
            <person name="Ahrendt S."/>
            <person name="Andreopoulos W."/>
            <person name="Barry K."/>
            <person name="Beard J."/>
            <person name="Benny G.L."/>
            <person name="Blankenship S."/>
            <person name="Bonito G."/>
            <person name="Cuomo C."/>
            <person name="Desiro A."/>
            <person name="Gervers K.A."/>
            <person name="Hundley H."/>
            <person name="Kuo A."/>
            <person name="LaButti K."/>
            <person name="Lang B.F."/>
            <person name="Lipzen A."/>
            <person name="O'Donnell K."/>
            <person name="Pangilinan J."/>
            <person name="Reynolds N."/>
            <person name="Sandor L."/>
            <person name="Smith M.W."/>
            <person name="Tsang A."/>
            <person name="Grigoriev I.V."/>
            <person name="Stajich J.E."/>
            <person name="Spatafora J.W."/>
        </authorList>
    </citation>
    <scope>NUCLEOTIDE SEQUENCE</scope>
    <source>
        <strain evidence="5">RSA 2281</strain>
    </source>
</reference>
<dbReference type="InterPro" id="IPR036770">
    <property type="entry name" value="Ankyrin_rpt-contain_sf"/>
</dbReference>
<evidence type="ECO:0000313" key="6">
    <source>
        <dbReference type="Proteomes" id="UP001209540"/>
    </source>
</evidence>
<evidence type="ECO:0000256" key="2">
    <source>
        <dbReference type="ARBA" id="ARBA00023043"/>
    </source>
</evidence>
<evidence type="ECO:0000256" key="4">
    <source>
        <dbReference type="SAM" id="MobiDB-lite"/>
    </source>
</evidence>
<dbReference type="InterPro" id="IPR002110">
    <property type="entry name" value="Ankyrin_rpt"/>
</dbReference>
<evidence type="ECO:0000256" key="1">
    <source>
        <dbReference type="ARBA" id="ARBA00022737"/>
    </source>
</evidence>
<keyword evidence="6" id="KW-1185">Reference proteome</keyword>
<dbReference type="PROSITE" id="PS50088">
    <property type="entry name" value="ANK_REPEAT"/>
    <property type="match status" value="3"/>
</dbReference>
<dbReference type="PROSITE" id="PS50297">
    <property type="entry name" value="ANK_REP_REGION"/>
    <property type="match status" value="3"/>
</dbReference>
<dbReference type="AlphaFoldDB" id="A0AAD5PJE7"/>
<gene>
    <name evidence="5" type="ORF">BDA99DRAFT_492834</name>
</gene>
<keyword evidence="1" id="KW-0677">Repeat</keyword>
<feature type="repeat" description="ANK" evidence="3">
    <location>
        <begin position="126"/>
        <end position="158"/>
    </location>
</feature>
<dbReference type="SUPFAM" id="SSF48403">
    <property type="entry name" value="Ankyrin repeat"/>
    <property type="match status" value="1"/>
</dbReference>
<dbReference type="Pfam" id="PF12796">
    <property type="entry name" value="Ank_2"/>
    <property type="match status" value="2"/>
</dbReference>
<sequence length="318" mass="34809">MNTHHEKPHSFFDFRRQVIVRESPSERLQKAAKDGNVPAVKRLLKKVSNIQNPDPETGYTTLMYAARYGHVELVDLLLDMGHEEEVISMDNEGMTVLMIAAIYNHQEIFYSYVTRYPECIHAINKDGWTALLYAARAGNAALVSYLLSISADIDHVDNDGNSALHHASAWGHCTTMELLVSQGCNVDLENNLHFTAADYAYSFTVQDHLKDIANILFTDESSLSLASSYKSSIVTTNPLNNRPYPPPASSLLSHSAFSSSVAISRGPSFPGYNDSPTPRASTSSSSVAAANGIPINVPSSPRGSHFYSTTGSPSSYFN</sequence>
<comment type="caution">
    <text evidence="5">The sequence shown here is derived from an EMBL/GenBank/DDBJ whole genome shotgun (WGS) entry which is preliminary data.</text>
</comment>
<dbReference type="Proteomes" id="UP001209540">
    <property type="component" value="Unassembled WGS sequence"/>
</dbReference>
<feature type="compositionally biased region" description="Low complexity" evidence="4">
    <location>
        <begin position="275"/>
        <end position="287"/>
    </location>
</feature>
<dbReference type="Gene3D" id="1.25.40.20">
    <property type="entry name" value="Ankyrin repeat-containing domain"/>
    <property type="match status" value="1"/>
</dbReference>
<evidence type="ECO:0000313" key="5">
    <source>
        <dbReference type="EMBL" id="KAI9278670.1"/>
    </source>
</evidence>
<feature type="repeat" description="ANK" evidence="3">
    <location>
        <begin position="159"/>
        <end position="191"/>
    </location>
</feature>
<dbReference type="PANTHER" id="PTHR24171:SF9">
    <property type="entry name" value="ANKYRIN REPEAT DOMAIN-CONTAINING PROTEIN 39"/>
    <property type="match status" value="1"/>
</dbReference>
<proteinExistence type="predicted"/>
<protein>
    <submittedName>
        <fullName evidence="5">Ankyrin repeat-containing domain protein</fullName>
    </submittedName>
</protein>
<feature type="compositionally biased region" description="Polar residues" evidence="4">
    <location>
        <begin position="297"/>
        <end position="318"/>
    </location>
</feature>
<name>A0AAD5PJE7_9FUNG</name>
<feature type="region of interest" description="Disordered" evidence="4">
    <location>
        <begin position="293"/>
        <end position="318"/>
    </location>
</feature>
<dbReference type="PANTHER" id="PTHR24171">
    <property type="entry name" value="ANKYRIN REPEAT DOMAIN-CONTAINING PROTEIN 39-RELATED"/>
    <property type="match status" value="1"/>
</dbReference>
<dbReference type="SMART" id="SM00248">
    <property type="entry name" value="ANK"/>
    <property type="match status" value="4"/>
</dbReference>
<keyword evidence="2 3" id="KW-0040">ANK repeat</keyword>
<reference evidence="5" key="1">
    <citation type="journal article" date="2022" name="IScience">
        <title>Evolution of zygomycete secretomes and the origins of terrestrial fungal ecologies.</title>
        <authorList>
            <person name="Chang Y."/>
            <person name="Wang Y."/>
            <person name="Mondo S."/>
            <person name="Ahrendt S."/>
            <person name="Andreopoulos W."/>
            <person name="Barry K."/>
            <person name="Beard J."/>
            <person name="Benny G.L."/>
            <person name="Blankenship S."/>
            <person name="Bonito G."/>
            <person name="Cuomo C."/>
            <person name="Desiro A."/>
            <person name="Gervers K.A."/>
            <person name="Hundley H."/>
            <person name="Kuo A."/>
            <person name="LaButti K."/>
            <person name="Lang B.F."/>
            <person name="Lipzen A."/>
            <person name="O'Donnell K."/>
            <person name="Pangilinan J."/>
            <person name="Reynolds N."/>
            <person name="Sandor L."/>
            <person name="Smith M.E."/>
            <person name="Tsang A."/>
            <person name="Grigoriev I.V."/>
            <person name="Stajich J.E."/>
            <person name="Spatafora J.W."/>
        </authorList>
    </citation>
    <scope>NUCLEOTIDE SEQUENCE</scope>
    <source>
        <strain evidence="5">RSA 2281</strain>
    </source>
</reference>
<feature type="repeat" description="ANK" evidence="3">
    <location>
        <begin position="57"/>
        <end position="89"/>
    </location>
</feature>
<accession>A0AAD5PJE7</accession>
<organism evidence="5 6">
    <name type="scientific">Phascolomyces articulosus</name>
    <dbReference type="NCBI Taxonomy" id="60185"/>
    <lineage>
        <taxon>Eukaryota</taxon>
        <taxon>Fungi</taxon>
        <taxon>Fungi incertae sedis</taxon>
        <taxon>Mucoromycota</taxon>
        <taxon>Mucoromycotina</taxon>
        <taxon>Mucoromycetes</taxon>
        <taxon>Mucorales</taxon>
        <taxon>Lichtheimiaceae</taxon>
        <taxon>Phascolomyces</taxon>
    </lineage>
</organism>
<evidence type="ECO:0000256" key="3">
    <source>
        <dbReference type="PROSITE-ProRule" id="PRU00023"/>
    </source>
</evidence>